<sequence>MRRLNREYVVQRFNEIHGAKYDYSDFEYLSANRKGIINCEVHGPFMQSARNHYKGCGCPKCDTRRVGPCHLYIFSVGDGFVKIGISKDIKRRLTEVKRGIGTGASIALDVEFSSYDRAQKVEKSVHDKLNPYRSTLVSNIGTQIIDGDEHIVIKGVVPIVDDIVMNGILYPAEEIRSSYQSLNGKPAPYDHPQVDGKYVSAAEIRAVNQYHVGSWIENASHDGSKVVVDMKINKRIAESTDKGRDLLSRLTSLITNSSSEPLHVSTGLVLNKKESNGTSKGKKYSYIASNMEFDHLATLPAGIAGAGTPGEGVGIFAANSGEEIERSTVNLSVAEIPDDIADKMSKGWLASVANLLTKKASFNQVADKAHGALILNYEHPYILAVYDDKIGYEVNGEVWQQSYIMNKNVLEFVGERVKAVYKTELEPVETNSEETGMNAEEMKALLADALKPVQEQLTATNAELAAVKAQNAELQSQLTANSKKEEQAMRDAIKSELKWPDSVVNSLSGDALTDAFAQTTKAAPLKEREPETINIQVVGAYLPGIAVKRNSSNKAEVATNATGRIFILGNRRFYGQTIDTAYAADETGVQYRVEVDQEYYVRLAAAAYTIGQELTVGAGGVFKAAAAGDVVCAVFDEKANRTLSAAGFGYDAMHTRMAKNFSGMTGNASTLPKDVWGVWDRTAVEIQRDVLSVFNDVSSLSVSMPIGKLLHYFQTVSDSGDINISLDGRGKAKTDQPVIDYHGTPLPIVDSEFSFGWRQMLAAQSEGYSLDTAASNNAMRKVAEKMEDMVLNGDTTINVGGATIYGLRTAPNRATGTHGLTLATATGAEWVAAFTQAIGLLHAKNFYGPITFYVNYNDWFSASVRDYSTQYGGTILDRIRGIPGVANVVPASRVPVNEILGLVKRSDVFQLLNGMPMTTRAKVRQNPEDD</sequence>
<name>A0A6A6K538_HEVBR</name>
<dbReference type="Pfam" id="PF19774">
    <property type="entry name" value="DUF6260"/>
    <property type="match status" value="1"/>
</dbReference>
<comment type="caution">
    <text evidence="2">The sequence shown here is derived from an EMBL/GenBank/DDBJ whole genome shotgun (WGS) entry which is preliminary data.</text>
</comment>
<keyword evidence="3" id="KW-1185">Reference proteome</keyword>
<dbReference type="Pfam" id="PF09979">
    <property type="entry name" value="DUF2213"/>
    <property type="match status" value="1"/>
</dbReference>
<evidence type="ECO:0000259" key="1">
    <source>
        <dbReference type="Pfam" id="PF10544"/>
    </source>
</evidence>
<dbReference type="InterPro" id="IPR018306">
    <property type="entry name" value="Phage_T5_Orf172_DNA-bd"/>
</dbReference>
<gene>
    <name evidence="2" type="ORF">GH714_044095</name>
</gene>
<dbReference type="Pfam" id="PF10544">
    <property type="entry name" value="T5orf172"/>
    <property type="match status" value="1"/>
</dbReference>
<dbReference type="Gene3D" id="3.30.2400.30">
    <property type="match status" value="1"/>
</dbReference>
<reference evidence="2 3" key="1">
    <citation type="journal article" date="2020" name="Mol. Plant">
        <title>The Chromosome-Based Rubber Tree Genome Provides New Insights into Spurge Genome Evolution and Rubber Biosynthesis.</title>
        <authorList>
            <person name="Liu J."/>
            <person name="Shi C."/>
            <person name="Shi C.C."/>
            <person name="Li W."/>
            <person name="Zhang Q.J."/>
            <person name="Zhang Y."/>
            <person name="Li K."/>
            <person name="Lu H.F."/>
            <person name="Shi C."/>
            <person name="Zhu S.T."/>
            <person name="Xiao Z.Y."/>
            <person name="Nan H."/>
            <person name="Yue Y."/>
            <person name="Zhu X.G."/>
            <person name="Wu Y."/>
            <person name="Hong X.N."/>
            <person name="Fan G.Y."/>
            <person name="Tong Y."/>
            <person name="Zhang D."/>
            <person name="Mao C.L."/>
            <person name="Liu Y.L."/>
            <person name="Hao S.J."/>
            <person name="Liu W.Q."/>
            <person name="Lv M.Q."/>
            <person name="Zhang H.B."/>
            <person name="Liu Y."/>
            <person name="Hu-Tang G.R."/>
            <person name="Wang J.P."/>
            <person name="Wang J.H."/>
            <person name="Sun Y.H."/>
            <person name="Ni S.B."/>
            <person name="Chen W.B."/>
            <person name="Zhang X.C."/>
            <person name="Jiao Y.N."/>
            <person name="Eichler E.E."/>
            <person name="Li G.H."/>
            <person name="Liu X."/>
            <person name="Gao L.Z."/>
        </authorList>
    </citation>
    <scope>NUCLEOTIDE SEQUENCE [LARGE SCALE GENOMIC DNA]</scope>
    <source>
        <strain evidence="3">cv. GT1</strain>
        <tissue evidence="2">Leaf</tissue>
    </source>
</reference>
<feature type="domain" description="Bacteriophage T5 Orf172 DNA-binding" evidence="1">
    <location>
        <begin position="72"/>
        <end position="134"/>
    </location>
</feature>
<evidence type="ECO:0000313" key="3">
    <source>
        <dbReference type="Proteomes" id="UP000467840"/>
    </source>
</evidence>
<protein>
    <recommendedName>
        <fullName evidence="1">Bacteriophage T5 Orf172 DNA-binding domain-containing protein</fullName>
    </recommendedName>
</protein>
<dbReference type="EMBL" id="JAAGAX010000191">
    <property type="protein sequence ID" value="KAF2282489.1"/>
    <property type="molecule type" value="Genomic_DNA"/>
</dbReference>
<proteinExistence type="predicted"/>
<organism evidence="2 3">
    <name type="scientific">Hevea brasiliensis</name>
    <name type="common">Para rubber tree</name>
    <name type="synonym">Siphonia brasiliensis</name>
    <dbReference type="NCBI Taxonomy" id="3981"/>
    <lineage>
        <taxon>Eukaryota</taxon>
        <taxon>Viridiplantae</taxon>
        <taxon>Streptophyta</taxon>
        <taxon>Embryophyta</taxon>
        <taxon>Tracheophyta</taxon>
        <taxon>Spermatophyta</taxon>
        <taxon>Magnoliopsida</taxon>
        <taxon>eudicotyledons</taxon>
        <taxon>Gunneridae</taxon>
        <taxon>Pentapetalae</taxon>
        <taxon>rosids</taxon>
        <taxon>fabids</taxon>
        <taxon>Malpighiales</taxon>
        <taxon>Euphorbiaceae</taxon>
        <taxon>Crotonoideae</taxon>
        <taxon>Micrandreae</taxon>
        <taxon>Hevea</taxon>
    </lineage>
</organism>
<dbReference type="InterPro" id="IPR016913">
    <property type="entry name" value="UCP029215"/>
</dbReference>
<dbReference type="AlphaFoldDB" id="A0A6A6K538"/>
<dbReference type="InterPro" id="IPR046227">
    <property type="entry name" value="DUF6260"/>
</dbReference>
<accession>A0A6A6K538</accession>
<evidence type="ECO:0000313" key="2">
    <source>
        <dbReference type="EMBL" id="KAF2282489.1"/>
    </source>
</evidence>
<dbReference type="Proteomes" id="UP000467840">
    <property type="component" value="Unassembled WGS sequence"/>
</dbReference>